<dbReference type="KEGG" id="omr:OXIME_001351"/>
<dbReference type="AlphaFoldDB" id="A0AAX4NIV3"/>
<accession>A0AAX4NIV3</accession>
<reference evidence="1 2" key="1">
    <citation type="submission" date="2023-09" db="EMBL/GenBank/DDBJ databases">
        <authorList>
            <person name="Golyshina O.V."/>
            <person name="Lunev E.A."/>
            <person name="Bargiela R."/>
            <person name="Gaines M.C."/>
            <person name="Daum B."/>
            <person name="Bale N.J."/>
            <person name="Koenen M."/>
            <person name="Sinninghe Damst J.S."/>
            <person name="Yakimov M."/>
            <person name="Golyshin P.N."/>
        </authorList>
    </citation>
    <scope>NUCLEOTIDE SEQUENCE [LARGE SCALE GENOMIC DNA]</scope>
    <source>
        <strain evidence="1 2">M1</strain>
    </source>
</reference>
<evidence type="ECO:0000313" key="1">
    <source>
        <dbReference type="EMBL" id="WYY00767.1"/>
    </source>
</evidence>
<dbReference type="EMBL" id="CP133772">
    <property type="protein sequence ID" value="WYY00767.1"/>
    <property type="molecule type" value="Genomic_DNA"/>
</dbReference>
<organism evidence="1 2">
    <name type="scientific">Oxyplasma meridianum</name>
    <dbReference type="NCBI Taxonomy" id="3073602"/>
    <lineage>
        <taxon>Archaea</taxon>
        <taxon>Methanobacteriati</taxon>
        <taxon>Thermoplasmatota</taxon>
        <taxon>Thermoplasmata</taxon>
        <taxon>Thermoplasmatales</taxon>
        <taxon>Thermoplasmataceae</taxon>
        <taxon>Oxyplasma</taxon>
    </lineage>
</organism>
<keyword evidence="2" id="KW-1185">Reference proteome</keyword>
<dbReference type="Proteomes" id="UP001451606">
    <property type="component" value="Chromosome"/>
</dbReference>
<protein>
    <submittedName>
        <fullName evidence="1">Uncharacterized protein</fullName>
    </submittedName>
</protein>
<proteinExistence type="predicted"/>
<dbReference type="RefSeq" id="WP_393971096.1">
    <property type="nucleotide sequence ID" value="NZ_CP133772.1"/>
</dbReference>
<dbReference type="GeneID" id="95968088"/>
<evidence type="ECO:0000313" key="2">
    <source>
        <dbReference type="Proteomes" id="UP001451606"/>
    </source>
</evidence>
<gene>
    <name evidence="1" type="ORF">OXIME_001351</name>
</gene>
<sequence length="60" mass="6611">MNSTARNTKDLEGPGISKCKTAAILADRRNECEEISALNAKTIVSIFNLKKVDRDVYLIA</sequence>
<name>A0AAX4NIV3_9ARCH</name>